<sequence>MRKKSPGCAKDDARYMHIDEKRLLSVSMFNCDTPSESSFSVVDLTTVISVPLASGVSFVQGFHGYPAFIIDDHPELSGSAKGLLPETLPNEFSIRTSIKPGNRQGGFLFAVTNELQSVAKFALEIGPVPKDDDHMFIALYMSPSGPAAKVASFQVDNFAGAWTRFAIEVSKDKITLFFNCAKVTEQIVVRNPMKELHFNPKDLVFVAGRGASFFLDAYQGGLQELDLLSDPKKASEQCKDDEPTASLETEGSGSGDDIDTRSGELVDESGETDDGDDGDLSFYITDETEEPTPTPPPIMTTEEAEEAEGAAAGEIEVKKSQENPNMILSLLIPFPLH</sequence>
<organism evidence="4 5">
    <name type="scientific">Clavelina lepadiformis</name>
    <name type="common">Light-bulb sea squirt</name>
    <name type="synonym">Ascidia lepadiformis</name>
    <dbReference type="NCBI Taxonomy" id="159417"/>
    <lineage>
        <taxon>Eukaryota</taxon>
        <taxon>Metazoa</taxon>
        <taxon>Chordata</taxon>
        <taxon>Tunicata</taxon>
        <taxon>Ascidiacea</taxon>
        <taxon>Aplousobranchia</taxon>
        <taxon>Clavelinidae</taxon>
        <taxon>Clavelina</taxon>
    </lineage>
</organism>
<evidence type="ECO:0000256" key="1">
    <source>
        <dbReference type="ARBA" id="ARBA00022737"/>
    </source>
</evidence>
<keyword evidence="1" id="KW-0677">Repeat</keyword>
<feature type="compositionally biased region" description="Acidic residues" evidence="2">
    <location>
        <begin position="265"/>
        <end position="279"/>
    </location>
</feature>
<dbReference type="InterPro" id="IPR013320">
    <property type="entry name" value="ConA-like_dom_sf"/>
</dbReference>
<dbReference type="SMART" id="SM00210">
    <property type="entry name" value="TSPN"/>
    <property type="match status" value="1"/>
</dbReference>
<name>A0ABP0F5V7_CLALP</name>
<feature type="compositionally biased region" description="Basic and acidic residues" evidence="2">
    <location>
        <begin position="233"/>
        <end position="242"/>
    </location>
</feature>
<accession>A0ABP0F5V7</accession>
<dbReference type="EMBL" id="CAWYQH010000002">
    <property type="protein sequence ID" value="CAK8673667.1"/>
    <property type="molecule type" value="Genomic_DNA"/>
</dbReference>
<feature type="region of interest" description="Disordered" evidence="2">
    <location>
        <begin position="233"/>
        <end position="310"/>
    </location>
</feature>
<evidence type="ECO:0000313" key="5">
    <source>
        <dbReference type="Proteomes" id="UP001642483"/>
    </source>
</evidence>
<keyword evidence="5" id="KW-1185">Reference proteome</keyword>
<comment type="caution">
    <text evidence="4">The sequence shown here is derived from an EMBL/GenBank/DDBJ whole genome shotgun (WGS) entry which is preliminary data.</text>
</comment>
<dbReference type="Proteomes" id="UP001642483">
    <property type="component" value="Unassembled WGS sequence"/>
</dbReference>
<dbReference type="InterPro" id="IPR048287">
    <property type="entry name" value="TSPN-like_N"/>
</dbReference>
<evidence type="ECO:0000256" key="2">
    <source>
        <dbReference type="SAM" id="MobiDB-lite"/>
    </source>
</evidence>
<gene>
    <name evidence="4" type="ORF">CVLEPA_LOCUS3431</name>
</gene>
<evidence type="ECO:0000259" key="3">
    <source>
        <dbReference type="SMART" id="SM00210"/>
    </source>
</evidence>
<evidence type="ECO:0000313" key="4">
    <source>
        <dbReference type="EMBL" id="CAK8673667.1"/>
    </source>
</evidence>
<proteinExistence type="predicted"/>
<feature type="domain" description="Thrombospondin-like N-terminal" evidence="3">
    <location>
        <begin position="41"/>
        <end position="231"/>
    </location>
</feature>
<dbReference type="SUPFAM" id="SSF49899">
    <property type="entry name" value="Concanavalin A-like lectins/glucanases"/>
    <property type="match status" value="1"/>
</dbReference>
<reference evidence="4 5" key="1">
    <citation type="submission" date="2024-02" db="EMBL/GenBank/DDBJ databases">
        <authorList>
            <person name="Daric V."/>
            <person name="Darras S."/>
        </authorList>
    </citation>
    <scope>NUCLEOTIDE SEQUENCE [LARGE SCALE GENOMIC DNA]</scope>
</reference>
<protein>
    <recommendedName>
        <fullName evidence="3">Thrombospondin-like N-terminal domain-containing protein</fullName>
    </recommendedName>
</protein>
<dbReference type="Gene3D" id="2.60.120.200">
    <property type="match status" value="1"/>
</dbReference>